<dbReference type="AlphaFoldDB" id="A0A3B1BL69"/>
<dbReference type="InterPro" id="IPR000845">
    <property type="entry name" value="Nucleoside_phosphorylase_d"/>
</dbReference>
<evidence type="ECO:0000256" key="1">
    <source>
        <dbReference type="ARBA" id="ARBA00005058"/>
    </source>
</evidence>
<evidence type="ECO:0000256" key="3">
    <source>
        <dbReference type="ARBA" id="ARBA00011886"/>
    </source>
</evidence>
<evidence type="ECO:0000256" key="4">
    <source>
        <dbReference type="ARBA" id="ARBA00022676"/>
    </source>
</evidence>
<evidence type="ECO:0000259" key="7">
    <source>
        <dbReference type="Pfam" id="PF01048"/>
    </source>
</evidence>
<evidence type="ECO:0000256" key="6">
    <source>
        <dbReference type="ARBA" id="ARBA00031036"/>
    </source>
</evidence>
<dbReference type="Pfam" id="PF01048">
    <property type="entry name" value="PNP_UDP_1"/>
    <property type="match status" value="1"/>
</dbReference>
<comment type="similarity">
    <text evidence="2">Belongs to the PNP/MTAP phosphorylase family.</text>
</comment>
<reference evidence="8" key="1">
    <citation type="submission" date="2018-06" db="EMBL/GenBank/DDBJ databases">
        <authorList>
            <person name="Zhirakovskaya E."/>
        </authorList>
    </citation>
    <scope>NUCLEOTIDE SEQUENCE</scope>
</reference>
<dbReference type="NCBIfam" id="NF006054">
    <property type="entry name" value="PRK08202.1"/>
    <property type="match status" value="1"/>
</dbReference>
<proteinExistence type="inferred from homology"/>
<accession>A0A3B1BL69</accession>
<dbReference type="EMBL" id="UOGD01000015">
    <property type="protein sequence ID" value="VAX15291.1"/>
    <property type="molecule type" value="Genomic_DNA"/>
</dbReference>
<dbReference type="Gene3D" id="3.40.50.1580">
    <property type="entry name" value="Nucleoside phosphorylase domain"/>
    <property type="match status" value="1"/>
</dbReference>
<gene>
    <name evidence="8" type="ORF">MNBD_IGNAVI01-1934</name>
</gene>
<dbReference type="GO" id="GO:0004731">
    <property type="term" value="F:purine-nucleoside phosphorylase activity"/>
    <property type="evidence" value="ECO:0007669"/>
    <property type="project" value="UniProtKB-EC"/>
</dbReference>
<sequence length="274" mass="30504">MRIDLDFKYKDLLNEIQVQKPFEPEIALILGSGLGDFANQTEIVKTISTDSLPGYPKSTVEGHEGYIHFVKLHNKNLLIYQGRIHPYEGYKISECILPVFIAHKLGCKKILLTNAAGGLNPNFEPADLMLITSMNTFNIKKELTDLIGLASEKMKSDFLNFPSERINRIIRDASLDVKVFLKEGVYWFGTGPSYETPAEIKMVGRLGSDAVGMSTVHEAVFASTLGMEVGAISCITNYAAGISQNKLSHNEVMETAELVKNKFEKLVKKIIEMI</sequence>
<keyword evidence="5 8" id="KW-0808">Transferase</keyword>
<dbReference type="GO" id="GO:0005737">
    <property type="term" value="C:cytoplasm"/>
    <property type="evidence" value="ECO:0007669"/>
    <property type="project" value="TreeGrafter"/>
</dbReference>
<dbReference type="GO" id="GO:0009116">
    <property type="term" value="P:nucleoside metabolic process"/>
    <property type="evidence" value="ECO:0007669"/>
    <property type="project" value="InterPro"/>
</dbReference>
<evidence type="ECO:0000256" key="2">
    <source>
        <dbReference type="ARBA" id="ARBA00006751"/>
    </source>
</evidence>
<dbReference type="SUPFAM" id="SSF53167">
    <property type="entry name" value="Purine and uridine phosphorylases"/>
    <property type="match status" value="1"/>
</dbReference>
<dbReference type="PANTHER" id="PTHR11904">
    <property type="entry name" value="METHYLTHIOADENOSINE/PURINE NUCLEOSIDE PHOSPHORYLASE"/>
    <property type="match status" value="1"/>
</dbReference>
<dbReference type="InterPro" id="IPR011268">
    <property type="entry name" value="Purine_phosphorylase"/>
</dbReference>
<dbReference type="PANTHER" id="PTHR11904:SF9">
    <property type="entry name" value="PURINE NUCLEOSIDE PHOSPHORYLASE-RELATED"/>
    <property type="match status" value="1"/>
</dbReference>
<evidence type="ECO:0000256" key="5">
    <source>
        <dbReference type="ARBA" id="ARBA00022679"/>
    </source>
</evidence>
<dbReference type="InterPro" id="IPR035994">
    <property type="entry name" value="Nucleoside_phosphorylase_sf"/>
</dbReference>
<dbReference type="UniPathway" id="UPA00606"/>
<name>A0A3B1BL69_9ZZZZ</name>
<dbReference type="NCBIfam" id="TIGR01697">
    <property type="entry name" value="PNPH-PUNA-XAPA"/>
    <property type="match status" value="1"/>
</dbReference>
<dbReference type="PIRSF" id="PIRSF000477">
    <property type="entry name" value="PurNPase"/>
    <property type="match status" value="1"/>
</dbReference>
<dbReference type="CDD" id="cd09009">
    <property type="entry name" value="PNP-EcPNPII_like"/>
    <property type="match status" value="1"/>
</dbReference>
<feature type="non-terminal residue" evidence="8">
    <location>
        <position position="274"/>
    </location>
</feature>
<evidence type="ECO:0000313" key="8">
    <source>
        <dbReference type="EMBL" id="VAX15291.1"/>
    </source>
</evidence>
<comment type="pathway">
    <text evidence="1">Purine metabolism; purine nucleoside salvage.</text>
</comment>
<dbReference type="EC" id="2.4.2.1" evidence="3"/>
<protein>
    <recommendedName>
        <fullName evidence="3">purine-nucleoside phosphorylase</fullName>
        <ecNumber evidence="3">2.4.2.1</ecNumber>
    </recommendedName>
    <alternativeName>
        <fullName evidence="6">Inosine-guanosine phosphorylase</fullName>
    </alternativeName>
</protein>
<keyword evidence="4 8" id="KW-0328">Glycosyltransferase</keyword>
<organism evidence="8">
    <name type="scientific">hydrothermal vent metagenome</name>
    <dbReference type="NCBI Taxonomy" id="652676"/>
    <lineage>
        <taxon>unclassified sequences</taxon>
        <taxon>metagenomes</taxon>
        <taxon>ecological metagenomes</taxon>
    </lineage>
</organism>
<feature type="domain" description="Nucleoside phosphorylase" evidence="7">
    <location>
        <begin position="26"/>
        <end position="272"/>
    </location>
</feature>